<evidence type="ECO:0000256" key="4">
    <source>
        <dbReference type="ARBA" id="ARBA00023315"/>
    </source>
</evidence>
<dbReference type="Gene3D" id="3.40.47.10">
    <property type="match status" value="1"/>
</dbReference>
<comment type="pathway">
    <text evidence="1">Lipid metabolism.</text>
</comment>
<dbReference type="InterPro" id="IPR020610">
    <property type="entry name" value="Thiolase_AS"/>
</dbReference>
<dbReference type="InterPro" id="IPR002155">
    <property type="entry name" value="Thiolase"/>
</dbReference>
<dbReference type="EMBL" id="WTVG01000058">
    <property type="protein sequence ID" value="NMG26193.1"/>
    <property type="molecule type" value="Genomic_DNA"/>
</dbReference>
<evidence type="ECO:0000259" key="8">
    <source>
        <dbReference type="Pfam" id="PF02803"/>
    </source>
</evidence>
<dbReference type="InterPro" id="IPR020613">
    <property type="entry name" value="Thiolase_CS"/>
</dbReference>
<evidence type="ECO:0000256" key="3">
    <source>
        <dbReference type="ARBA" id="ARBA00022679"/>
    </source>
</evidence>
<dbReference type="InterPro" id="IPR020616">
    <property type="entry name" value="Thiolase_N"/>
</dbReference>
<evidence type="ECO:0000256" key="6">
    <source>
        <dbReference type="RuleBase" id="RU003557"/>
    </source>
</evidence>
<evidence type="ECO:0000259" key="7">
    <source>
        <dbReference type="Pfam" id="PF00108"/>
    </source>
</evidence>
<dbReference type="PIRSF" id="PIRSF000429">
    <property type="entry name" value="Ac-CoA_Ac_transf"/>
    <property type="match status" value="1"/>
</dbReference>
<comment type="similarity">
    <text evidence="2 6">Belongs to the thiolase-like superfamily. Thiolase family.</text>
</comment>
<protein>
    <recommendedName>
        <fullName evidence="5">acetyl-CoA C-acyltransferase</fullName>
        <ecNumber evidence="5">2.3.1.16</ecNumber>
    </recommendedName>
</protein>
<evidence type="ECO:0000256" key="5">
    <source>
        <dbReference type="ARBA" id="ARBA00024073"/>
    </source>
</evidence>
<dbReference type="EC" id="2.3.1.16" evidence="5"/>
<dbReference type="PANTHER" id="PTHR43853">
    <property type="entry name" value="3-KETOACYL-COA THIOLASE, PEROXISOMAL"/>
    <property type="match status" value="1"/>
</dbReference>
<sequence length="402" mass="41330">MLDAYIYAGLRSPIGRHAGKLAAVRPDDLVATVIREVLARSPFQGADVEDVILGCAAQAGEDSRNVARHAALLAGLPTTVAGQTVNRLCGSGLAAVLDSARAVTCGEGDLYIAGGVESMSRAPFVVAKAESAYSRDFKVFDTTIGARFPNPRLVEEYGNESMPETGDNVAAEFGITRDAADRFAAASQAKYAASKEAGFYAGEILPISVPTGRKTPPLVVAEDEHPRPESTYEALAKLKPLFADGVVTAGNASGINDGAAALIVGSRAAGERAGAAPMARILGGAVAGVEPRIMGVGPAYAIPKALARAGLTLKDMDVIEINEAFAPQVLGCLKLLDVAFDDPRVNPNGGAIAVGHPLGASGARIALSAARELERRGGRYAVVSLCIGVGHGIALVIERVPA</sequence>
<dbReference type="SUPFAM" id="SSF53901">
    <property type="entry name" value="Thiolase-like"/>
    <property type="match status" value="2"/>
</dbReference>
<dbReference type="PROSITE" id="PS00737">
    <property type="entry name" value="THIOLASE_2"/>
    <property type="match status" value="1"/>
</dbReference>
<accession>A0ABX1PQM8</accession>
<evidence type="ECO:0000313" key="9">
    <source>
        <dbReference type="EMBL" id="NMG26193.1"/>
    </source>
</evidence>
<dbReference type="PANTHER" id="PTHR43853:SF2">
    <property type="entry name" value="3-OXOADIPYL-COA_3-OXO-5,6-DEHYDROSUBERYL-COA THIOLASE"/>
    <property type="match status" value="1"/>
</dbReference>
<dbReference type="InterPro" id="IPR020617">
    <property type="entry name" value="Thiolase_C"/>
</dbReference>
<dbReference type="PROSITE" id="PS00098">
    <property type="entry name" value="THIOLASE_1"/>
    <property type="match status" value="1"/>
</dbReference>
<evidence type="ECO:0000256" key="1">
    <source>
        <dbReference type="ARBA" id="ARBA00005189"/>
    </source>
</evidence>
<dbReference type="Proteomes" id="UP000615989">
    <property type="component" value="Unassembled WGS sequence"/>
</dbReference>
<keyword evidence="10" id="KW-1185">Reference proteome</keyword>
<proteinExistence type="inferred from homology"/>
<name>A0ABX1PQM8_9RHOO</name>
<dbReference type="InterPro" id="IPR016039">
    <property type="entry name" value="Thiolase-like"/>
</dbReference>
<comment type="caution">
    <text evidence="9">The sequence shown here is derived from an EMBL/GenBank/DDBJ whole genome shotgun (WGS) entry which is preliminary data.</text>
</comment>
<keyword evidence="3 6" id="KW-0808">Transferase</keyword>
<evidence type="ECO:0000313" key="10">
    <source>
        <dbReference type="Proteomes" id="UP000615989"/>
    </source>
</evidence>
<dbReference type="InterPro" id="IPR050215">
    <property type="entry name" value="Thiolase-like_sf_Thiolase"/>
</dbReference>
<dbReference type="Pfam" id="PF02803">
    <property type="entry name" value="Thiolase_C"/>
    <property type="match status" value="1"/>
</dbReference>
<feature type="domain" description="Thiolase N-terminal" evidence="7">
    <location>
        <begin position="5"/>
        <end position="266"/>
    </location>
</feature>
<dbReference type="PROSITE" id="PS00099">
    <property type="entry name" value="THIOLASE_3"/>
    <property type="match status" value="1"/>
</dbReference>
<dbReference type="GO" id="GO:0033812">
    <property type="term" value="F:3-oxoadipyl-CoA thiolase activity"/>
    <property type="evidence" value="ECO:0007669"/>
    <property type="project" value="UniProtKB-EC"/>
</dbReference>
<gene>
    <name evidence="9" type="ORF">GO606_16010</name>
</gene>
<reference evidence="9" key="1">
    <citation type="submission" date="2019-12" db="EMBL/GenBank/DDBJ databases">
        <title>Comparative genomics gives insights into the taxonomy of the Azoarcus-Aromatoleum group and reveals separate origins of nif in the plant-associated Azoarcus and non-plant-associated Aromatoleum sub-groups.</title>
        <authorList>
            <person name="Lafos M."/>
            <person name="Maluk M."/>
            <person name="Batista M."/>
            <person name="Junghare M."/>
            <person name="Carmona M."/>
            <person name="Faoro H."/>
            <person name="Cruz L.M."/>
            <person name="Battistoni F."/>
            <person name="De Souza E."/>
            <person name="Pedrosa F."/>
            <person name="Chen W.-M."/>
            <person name="Poole P.S."/>
            <person name="Dixon R.A."/>
            <person name="James E.K."/>
        </authorList>
    </citation>
    <scope>NUCLEOTIDE SEQUENCE</scope>
    <source>
        <strain evidence="9">LuFRes1</strain>
    </source>
</reference>
<dbReference type="InterPro" id="IPR020615">
    <property type="entry name" value="Thiolase_acyl_enz_int_AS"/>
</dbReference>
<feature type="domain" description="Thiolase C-terminal" evidence="8">
    <location>
        <begin position="277"/>
        <end position="399"/>
    </location>
</feature>
<evidence type="ECO:0000256" key="2">
    <source>
        <dbReference type="ARBA" id="ARBA00010982"/>
    </source>
</evidence>
<keyword evidence="4 6" id="KW-0012">Acyltransferase</keyword>
<organism evidence="9 10">
    <name type="scientific">Aromatoleum anaerobium</name>
    <dbReference type="NCBI Taxonomy" id="182180"/>
    <lineage>
        <taxon>Bacteria</taxon>
        <taxon>Pseudomonadati</taxon>
        <taxon>Pseudomonadota</taxon>
        <taxon>Betaproteobacteria</taxon>
        <taxon>Rhodocyclales</taxon>
        <taxon>Rhodocyclaceae</taxon>
        <taxon>Aromatoleum</taxon>
    </lineage>
</organism>
<dbReference type="NCBIfam" id="NF006001">
    <property type="entry name" value="PRK08131.1"/>
    <property type="match status" value="1"/>
</dbReference>
<dbReference type="RefSeq" id="WP_169119521.1">
    <property type="nucleotide sequence ID" value="NZ_WTVG02000037.1"/>
</dbReference>
<dbReference type="NCBIfam" id="TIGR01930">
    <property type="entry name" value="AcCoA-C-Actrans"/>
    <property type="match status" value="1"/>
</dbReference>
<dbReference type="Pfam" id="PF00108">
    <property type="entry name" value="Thiolase_N"/>
    <property type="match status" value="1"/>
</dbReference>
<dbReference type="CDD" id="cd00751">
    <property type="entry name" value="thiolase"/>
    <property type="match status" value="1"/>
</dbReference>